<evidence type="ECO:0000313" key="2">
    <source>
        <dbReference type="Proteomes" id="UP000283895"/>
    </source>
</evidence>
<dbReference type="EMBL" id="LKEA01000044">
    <property type="protein sequence ID" value="ROV93628.1"/>
    <property type="molecule type" value="Genomic_DNA"/>
</dbReference>
<proteinExistence type="predicted"/>
<dbReference type="Proteomes" id="UP000283895">
    <property type="component" value="Unassembled WGS sequence"/>
</dbReference>
<dbReference type="OrthoDB" id="5234205at2759"/>
<name>A0A423VRE2_9PEZI</name>
<organism evidence="1 2">
    <name type="scientific">Cytospora schulzeri</name>
    <dbReference type="NCBI Taxonomy" id="448051"/>
    <lineage>
        <taxon>Eukaryota</taxon>
        <taxon>Fungi</taxon>
        <taxon>Dikarya</taxon>
        <taxon>Ascomycota</taxon>
        <taxon>Pezizomycotina</taxon>
        <taxon>Sordariomycetes</taxon>
        <taxon>Sordariomycetidae</taxon>
        <taxon>Diaporthales</taxon>
        <taxon>Cytosporaceae</taxon>
        <taxon>Cytospora</taxon>
    </lineage>
</organism>
<comment type="caution">
    <text evidence="1">The sequence shown here is derived from an EMBL/GenBank/DDBJ whole genome shotgun (WGS) entry which is preliminary data.</text>
</comment>
<gene>
    <name evidence="1" type="ORF">VMCG_08067</name>
</gene>
<sequence length="374" mass="42356">MEPPEEAEIVGDGAPMDLDAAEADLDTEMTMGEPNSINVPFDITDIQVALNETPSLFDRFPEAFSKYEDDDTDRAFYNSSGVPGNMVSIYGQLPKMPIIDPDQQPYSYMVENPGQVPQALSKPEPKLKPSMRKFRRPLPPIPKTIDGIPMFNIAGEEALERQFRRIPNPVNYLIVVRGFRLLMAIRNMTVGNKPLLDAKTLGIFIGRLFSGHPETLAIFNKYFLPKNLEIVPVMAIGEIQSHYNDLHRRFWKDKSLQTPEIVKLLSMLGHFGREIFSGQRWQREPVGSLRMVMSYTGIQGTLIEVPHGGMAVPYGPELPRCVDLSPDFMRRFGRRWPFNVDPASVDVCGLTHERRSKGSAALRPRQLYREPSRL</sequence>
<dbReference type="AlphaFoldDB" id="A0A423VRE2"/>
<keyword evidence="2" id="KW-1185">Reference proteome</keyword>
<reference evidence="1 2" key="1">
    <citation type="submission" date="2015-09" db="EMBL/GenBank/DDBJ databases">
        <title>Host preference determinants of Valsa canker pathogens revealed by comparative genomics.</title>
        <authorList>
            <person name="Yin Z."/>
            <person name="Huang L."/>
        </authorList>
    </citation>
    <scope>NUCLEOTIDE SEQUENCE [LARGE SCALE GENOMIC DNA]</scope>
    <source>
        <strain evidence="1 2">03-1</strain>
    </source>
</reference>
<protein>
    <submittedName>
        <fullName evidence="1">Uncharacterized protein</fullName>
    </submittedName>
</protein>
<accession>A0A423VRE2</accession>
<evidence type="ECO:0000313" key="1">
    <source>
        <dbReference type="EMBL" id="ROV93628.1"/>
    </source>
</evidence>